<dbReference type="Pfam" id="PF07238">
    <property type="entry name" value="PilZ"/>
    <property type="match status" value="1"/>
</dbReference>
<reference evidence="2 3" key="1">
    <citation type="submission" date="2020-01" db="EMBL/GenBank/DDBJ databases">
        <title>Sphingomonas sp. C33 whole genome sequece.</title>
        <authorList>
            <person name="Park C."/>
        </authorList>
    </citation>
    <scope>NUCLEOTIDE SEQUENCE [LARGE SCALE GENOMIC DNA]</scope>
    <source>
        <strain evidence="2 3">C33</strain>
    </source>
</reference>
<dbReference type="PROSITE" id="PS51257">
    <property type="entry name" value="PROKAR_LIPOPROTEIN"/>
    <property type="match status" value="1"/>
</dbReference>
<dbReference type="GO" id="GO:0035438">
    <property type="term" value="F:cyclic-di-GMP binding"/>
    <property type="evidence" value="ECO:0007669"/>
    <property type="project" value="InterPro"/>
</dbReference>
<organism evidence="2 3">
    <name type="scientific">Sphingomonas changnyeongensis</name>
    <dbReference type="NCBI Taxonomy" id="2698679"/>
    <lineage>
        <taxon>Bacteria</taxon>
        <taxon>Pseudomonadati</taxon>
        <taxon>Pseudomonadota</taxon>
        <taxon>Alphaproteobacteria</taxon>
        <taxon>Sphingomonadales</taxon>
        <taxon>Sphingomonadaceae</taxon>
        <taxon>Sphingomonas</taxon>
    </lineage>
</organism>
<sequence length="131" mass="14100">MSKPDDHLPDRAQARLNFFLGTAIGCGDGASWPARVRNLSPGGMMIELGERLAVGQPVEAELRGVGPVSGTVVWARPPRYGVRFDQPVDPEIVLRPQSAPGYAAPAFAKAIVVTSRKLTEAARKPPLFRID</sequence>
<dbReference type="KEGG" id="schy:GVO57_00335"/>
<feature type="domain" description="PilZ" evidence="1">
    <location>
        <begin position="11"/>
        <end position="91"/>
    </location>
</feature>
<dbReference type="InterPro" id="IPR009875">
    <property type="entry name" value="PilZ_domain"/>
</dbReference>
<accession>A0A7Z2NTJ1</accession>
<dbReference type="SUPFAM" id="SSF141371">
    <property type="entry name" value="PilZ domain-like"/>
    <property type="match status" value="1"/>
</dbReference>
<evidence type="ECO:0000313" key="3">
    <source>
        <dbReference type="Proteomes" id="UP000464468"/>
    </source>
</evidence>
<evidence type="ECO:0000313" key="2">
    <source>
        <dbReference type="EMBL" id="QHL89558.1"/>
    </source>
</evidence>
<dbReference type="Gene3D" id="2.40.10.220">
    <property type="entry name" value="predicted glycosyltransferase like domains"/>
    <property type="match status" value="1"/>
</dbReference>
<dbReference type="EMBL" id="CP047895">
    <property type="protein sequence ID" value="QHL89558.1"/>
    <property type="molecule type" value="Genomic_DNA"/>
</dbReference>
<dbReference type="RefSeq" id="WP_160590909.1">
    <property type="nucleotide sequence ID" value="NZ_CP047895.1"/>
</dbReference>
<keyword evidence="3" id="KW-1185">Reference proteome</keyword>
<name>A0A7Z2NTJ1_9SPHN</name>
<protein>
    <submittedName>
        <fullName evidence="2">PilZ domain-containing protein</fullName>
    </submittedName>
</protein>
<proteinExistence type="predicted"/>
<evidence type="ECO:0000259" key="1">
    <source>
        <dbReference type="Pfam" id="PF07238"/>
    </source>
</evidence>
<dbReference type="AlphaFoldDB" id="A0A7Z2NTJ1"/>
<gene>
    <name evidence="2" type="ORF">GVO57_00335</name>
</gene>
<dbReference type="Proteomes" id="UP000464468">
    <property type="component" value="Chromosome"/>
</dbReference>